<comment type="caution">
    <text evidence="1">The sequence shown here is derived from an EMBL/GenBank/DDBJ whole genome shotgun (WGS) entry which is preliminary data.</text>
</comment>
<name>A0A645ICT5_9ZZZZ</name>
<organism evidence="1">
    <name type="scientific">bioreactor metagenome</name>
    <dbReference type="NCBI Taxonomy" id="1076179"/>
    <lineage>
        <taxon>unclassified sequences</taxon>
        <taxon>metagenomes</taxon>
        <taxon>ecological metagenomes</taxon>
    </lineage>
</organism>
<reference evidence="1" key="1">
    <citation type="submission" date="2019-08" db="EMBL/GenBank/DDBJ databases">
        <authorList>
            <person name="Kucharzyk K."/>
            <person name="Murdoch R.W."/>
            <person name="Higgins S."/>
            <person name="Loffler F."/>
        </authorList>
    </citation>
    <scope>NUCLEOTIDE SEQUENCE</scope>
</reference>
<proteinExistence type="predicted"/>
<dbReference type="EMBL" id="VSSQ01106492">
    <property type="protein sequence ID" value="MPN46104.1"/>
    <property type="molecule type" value="Genomic_DNA"/>
</dbReference>
<gene>
    <name evidence="1" type="ORF">SDC9_193687</name>
</gene>
<sequence>MLIISPTDAPWNTIANTNPKTAPAISPGIAGTLNITNVITIIGGINKIGDNVLNELARVSLIKVI</sequence>
<evidence type="ECO:0000313" key="1">
    <source>
        <dbReference type="EMBL" id="MPN46104.1"/>
    </source>
</evidence>
<dbReference type="AlphaFoldDB" id="A0A645ICT5"/>
<accession>A0A645ICT5</accession>
<protein>
    <submittedName>
        <fullName evidence="1">Uncharacterized protein</fullName>
    </submittedName>
</protein>